<evidence type="ECO:0000259" key="1">
    <source>
        <dbReference type="Pfam" id="PF10551"/>
    </source>
</evidence>
<accession>A0A1E3B9H3</accession>
<name>A0A1E3B9H3_ASPCR</name>
<evidence type="ECO:0000313" key="3">
    <source>
        <dbReference type="Proteomes" id="UP000094569"/>
    </source>
</evidence>
<dbReference type="PANTHER" id="PTHR47718">
    <property type="entry name" value="OS01G0519700 PROTEIN"/>
    <property type="match status" value="1"/>
</dbReference>
<dbReference type="PANTHER" id="PTHR47718:SF10">
    <property type="entry name" value="PROTEIN FAR1-RELATED SEQUENCE"/>
    <property type="match status" value="1"/>
</dbReference>
<gene>
    <name evidence="2" type="ORF">SI65_07445</name>
</gene>
<dbReference type="Proteomes" id="UP000094569">
    <property type="component" value="Unassembled WGS sequence"/>
</dbReference>
<comment type="caution">
    <text evidence="2">The sequence shown here is derived from an EMBL/GenBank/DDBJ whole genome shotgun (WGS) entry which is preliminary data.</text>
</comment>
<dbReference type="Pfam" id="PF10551">
    <property type="entry name" value="MULE"/>
    <property type="match status" value="1"/>
</dbReference>
<reference evidence="2 3" key="1">
    <citation type="journal article" date="2016" name="BMC Genomics">
        <title>Comparative genomic and transcriptomic analyses of the Fuzhuan brick tea-fermentation fungus Aspergillus cristatus.</title>
        <authorList>
            <person name="Ge Y."/>
            <person name="Wang Y."/>
            <person name="Liu Y."/>
            <person name="Tan Y."/>
            <person name="Ren X."/>
            <person name="Zhang X."/>
            <person name="Hyde K.D."/>
            <person name="Liu Y."/>
            <person name="Liu Z."/>
        </authorList>
    </citation>
    <scope>NUCLEOTIDE SEQUENCE [LARGE SCALE GENOMIC DNA]</scope>
    <source>
        <strain evidence="2 3">GZAAS20.1005</strain>
    </source>
</reference>
<dbReference type="EMBL" id="JXNT01000009">
    <property type="protein sequence ID" value="ODM17046.1"/>
    <property type="molecule type" value="Genomic_DNA"/>
</dbReference>
<evidence type="ECO:0000313" key="2">
    <source>
        <dbReference type="EMBL" id="ODM17046.1"/>
    </source>
</evidence>
<proteinExistence type="predicted"/>
<dbReference type="AlphaFoldDB" id="A0A1E3B9H3"/>
<keyword evidence="3" id="KW-1185">Reference proteome</keyword>
<protein>
    <recommendedName>
        <fullName evidence="1">MULE transposase domain-containing protein</fullName>
    </recommendedName>
</protein>
<dbReference type="STRING" id="573508.A0A1E3B9H3"/>
<feature type="domain" description="MULE transposase" evidence="1">
    <location>
        <begin position="1"/>
        <end position="95"/>
    </location>
</feature>
<dbReference type="OrthoDB" id="4367135at2759"/>
<sequence length="180" mass="20919">MDCTYKTNKYRMPMLDINGVTATGSTFFAAVAFIHNEQQPSYDFALTSLRRVYEQLGLEPPCTILTDKVKALINACKGVFPNAYTMICLWHVNKNILSKAHPLIRKELLDSMETLPDRHDKEANAALDSQADERWKRMLEMWWKVVRAPSYPESEHAWKEFHDQYDDEIFGPLVAYIEKE</sequence>
<dbReference type="InterPro" id="IPR018289">
    <property type="entry name" value="MULE_transposase_dom"/>
</dbReference>
<dbReference type="VEuPathDB" id="FungiDB:SI65_07445"/>
<organism evidence="2 3">
    <name type="scientific">Aspergillus cristatus</name>
    <name type="common">Chinese Fuzhuan brick tea-fermentation fungus</name>
    <name type="synonym">Eurotium cristatum</name>
    <dbReference type="NCBI Taxonomy" id="573508"/>
    <lineage>
        <taxon>Eukaryota</taxon>
        <taxon>Fungi</taxon>
        <taxon>Dikarya</taxon>
        <taxon>Ascomycota</taxon>
        <taxon>Pezizomycotina</taxon>
        <taxon>Eurotiomycetes</taxon>
        <taxon>Eurotiomycetidae</taxon>
        <taxon>Eurotiales</taxon>
        <taxon>Aspergillaceae</taxon>
        <taxon>Aspergillus</taxon>
        <taxon>Aspergillus subgen. Aspergillus</taxon>
    </lineage>
</organism>